<protein>
    <submittedName>
        <fullName evidence="2">Uncharacterized protein</fullName>
    </submittedName>
</protein>
<dbReference type="PROSITE" id="PS51257">
    <property type="entry name" value="PROKAR_LIPOPROTEIN"/>
    <property type="match status" value="1"/>
</dbReference>
<sequence length="151" mass="16902">MKNTKVLSDPIIIMLMLLLVVVSCGVTAYLLLSSSSGSPRQSGALTQRDFDRLPFDQLDAEYSCINFAHEREGQPLVQPVVDELSTRFESKRGIFLIFLDAKLRAGKNQLRDVQVYCYIDPATYEVTYYKSIGGESGILGQIKDLFAHFGE</sequence>
<keyword evidence="1" id="KW-0472">Membrane</keyword>
<accession>A0AA37T517</accession>
<keyword evidence="1" id="KW-1133">Transmembrane helix</keyword>
<dbReference type="RefSeq" id="WP_232593543.1">
    <property type="nucleotide sequence ID" value="NZ_BSPD01000062.1"/>
</dbReference>
<feature type="transmembrane region" description="Helical" evidence="1">
    <location>
        <begin position="12"/>
        <end position="32"/>
    </location>
</feature>
<keyword evidence="1" id="KW-0812">Transmembrane</keyword>
<dbReference type="AlphaFoldDB" id="A0AA37T517"/>
<name>A0AA37T517_9GAMM</name>
<comment type="caution">
    <text evidence="2">The sequence shown here is derived from an EMBL/GenBank/DDBJ whole genome shotgun (WGS) entry which is preliminary data.</text>
</comment>
<keyword evidence="3" id="KW-1185">Reference proteome</keyword>
<reference evidence="2 3" key="1">
    <citation type="journal article" date="2014" name="Int. J. Syst. Evol. Microbiol.">
        <title>Complete genome sequence of Corynebacterium casei LMG S-19264T (=DSM 44701T), isolated from a smear-ripened cheese.</title>
        <authorList>
            <consortium name="US DOE Joint Genome Institute (JGI-PGF)"/>
            <person name="Walter F."/>
            <person name="Albersmeier A."/>
            <person name="Kalinowski J."/>
            <person name="Ruckert C."/>
        </authorList>
    </citation>
    <scope>NUCLEOTIDE SEQUENCE [LARGE SCALE GENOMIC DNA]</scope>
    <source>
        <strain evidence="2 3">NBRC 110095</strain>
    </source>
</reference>
<dbReference type="Proteomes" id="UP001156870">
    <property type="component" value="Unassembled WGS sequence"/>
</dbReference>
<evidence type="ECO:0000313" key="2">
    <source>
        <dbReference type="EMBL" id="GLS26924.1"/>
    </source>
</evidence>
<organism evidence="2 3">
    <name type="scientific">Marinibactrum halimedae</name>
    <dbReference type="NCBI Taxonomy" id="1444977"/>
    <lineage>
        <taxon>Bacteria</taxon>
        <taxon>Pseudomonadati</taxon>
        <taxon>Pseudomonadota</taxon>
        <taxon>Gammaproteobacteria</taxon>
        <taxon>Cellvibrionales</taxon>
        <taxon>Cellvibrionaceae</taxon>
        <taxon>Marinibactrum</taxon>
    </lineage>
</organism>
<evidence type="ECO:0000313" key="3">
    <source>
        <dbReference type="Proteomes" id="UP001156870"/>
    </source>
</evidence>
<proteinExistence type="predicted"/>
<evidence type="ECO:0000256" key="1">
    <source>
        <dbReference type="SAM" id="Phobius"/>
    </source>
</evidence>
<dbReference type="EMBL" id="BSPD01000062">
    <property type="protein sequence ID" value="GLS26924.1"/>
    <property type="molecule type" value="Genomic_DNA"/>
</dbReference>
<gene>
    <name evidence="2" type="ORF">GCM10007877_26430</name>
</gene>